<sequence>MSRAVHIPYTVEQDEDGVWCAHAYVGRVGCNGNGDTREEALADLRDSVVMVLEDDGAPEEITIMLDVA</sequence>
<proteinExistence type="predicted"/>
<accession>A0ABR5F382</accession>
<gene>
    <name evidence="1" type="ORF">FrCorBMG51_13325</name>
</gene>
<evidence type="ECO:0000313" key="1">
    <source>
        <dbReference type="EMBL" id="KLL11149.1"/>
    </source>
</evidence>
<dbReference type="SUPFAM" id="SSF143100">
    <property type="entry name" value="TTHA1013/TTHA0281-like"/>
    <property type="match status" value="1"/>
</dbReference>
<keyword evidence="2" id="KW-1185">Reference proteome</keyword>
<dbReference type="InterPro" id="IPR035069">
    <property type="entry name" value="TTHA1013/TTHA0281-like"/>
</dbReference>
<evidence type="ECO:0008006" key="3">
    <source>
        <dbReference type="Google" id="ProtNLM"/>
    </source>
</evidence>
<dbReference type="Gene3D" id="3.30.160.250">
    <property type="match status" value="1"/>
</dbReference>
<dbReference type="EMBL" id="JWIO01000019">
    <property type="protein sequence ID" value="KLL11149.1"/>
    <property type="molecule type" value="Genomic_DNA"/>
</dbReference>
<comment type="caution">
    <text evidence="1">The sequence shown here is derived from an EMBL/GenBank/DDBJ whole genome shotgun (WGS) entry which is preliminary data.</text>
</comment>
<reference evidence="1 2" key="1">
    <citation type="submission" date="2014-12" db="EMBL/GenBank/DDBJ databases">
        <title>Frankia sp. BMG5.1 draft genome.</title>
        <authorList>
            <person name="Gtari M."/>
            <person name="Ghodhbane-Gtari F."/>
            <person name="Nouioui I."/>
            <person name="Ktari A."/>
            <person name="Hezbri K."/>
            <person name="Mimouni W."/>
            <person name="Sbissi I."/>
            <person name="Ayari A."/>
            <person name="Yamanaka T."/>
            <person name="Normand P."/>
            <person name="Tisa L.S."/>
            <person name="Boudabous A."/>
        </authorList>
    </citation>
    <scope>NUCLEOTIDE SEQUENCE [LARGE SCALE GENOMIC DNA]</scope>
    <source>
        <strain evidence="1 2">BMG5.1</strain>
    </source>
</reference>
<organism evidence="1 2">
    <name type="scientific">Protofrankia coriariae</name>
    <dbReference type="NCBI Taxonomy" id="1562887"/>
    <lineage>
        <taxon>Bacteria</taxon>
        <taxon>Bacillati</taxon>
        <taxon>Actinomycetota</taxon>
        <taxon>Actinomycetes</taxon>
        <taxon>Frankiales</taxon>
        <taxon>Frankiaceae</taxon>
        <taxon>Protofrankia</taxon>
    </lineage>
</organism>
<evidence type="ECO:0000313" key="2">
    <source>
        <dbReference type="Proteomes" id="UP000035425"/>
    </source>
</evidence>
<dbReference type="RefSeq" id="WP_047223435.1">
    <property type="nucleotide sequence ID" value="NZ_JWIO01000019.1"/>
</dbReference>
<name>A0ABR5F382_9ACTN</name>
<protein>
    <recommendedName>
        <fullName evidence="3">Type II toxin-antitoxin system HicB family antitoxin</fullName>
    </recommendedName>
</protein>
<dbReference type="Proteomes" id="UP000035425">
    <property type="component" value="Unassembled WGS sequence"/>
</dbReference>